<feature type="signal peptide" evidence="2">
    <location>
        <begin position="1"/>
        <end position="25"/>
    </location>
</feature>
<keyword evidence="4" id="KW-1185">Reference proteome</keyword>
<evidence type="ECO:0000256" key="1">
    <source>
        <dbReference type="SAM" id="MobiDB-lite"/>
    </source>
</evidence>
<name>A0ABU4PQA9_9SPHN</name>
<dbReference type="EMBL" id="JAWXXV010000001">
    <property type="protein sequence ID" value="MDX5986134.1"/>
    <property type="molecule type" value="Genomic_DNA"/>
</dbReference>
<organism evidence="3 4">
    <name type="scientific">Sphingomonas echinoides</name>
    <dbReference type="NCBI Taxonomy" id="59803"/>
    <lineage>
        <taxon>Bacteria</taxon>
        <taxon>Pseudomonadati</taxon>
        <taxon>Pseudomonadota</taxon>
        <taxon>Alphaproteobacteria</taxon>
        <taxon>Sphingomonadales</taxon>
        <taxon>Sphingomonadaceae</taxon>
        <taxon>Sphingomonas</taxon>
    </lineage>
</organism>
<feature type="chain" id="PRO_5046000793" description="Lipoprotein" evidence="2">
    <location>
        <begin position="26"/>
        <end position="81"/>
    </location>
</feature>
<dbReference type="PROSITE" id="PS51257">
    <property type="entry name" value="PROKAR_LIPOPROTEIN"/>
    <property type="match status" value="1"/>
</dbReference>
<sequence>MRKIALIVSVSGLALGLAGCSGSYTAPTPTPTPTPSPAFQEQFGTGFNSAFQASPNATPAAVKPGDVIPVDPAATPQTLPK</sequence>
<reference evidence="3 4" key="1">
    <citation type="submission" date="2023-11" db="EMBL/GenBank/DDBJ databases">
        <title>MicrobeMod: A computational toolkit for identifying prokaryotic methylation and restriction-modification with nanopore sequencing.</title>
        <authorList>
            <person name="Crits-Christoph A."/>
            <person name="Kang S.C."/>
            <person name="Lee H."/>
            <person name="Ostrov N."/>
        </authorList>
    </citation>
    <scope>NUCLEOTIDE SEQUENCE [LARGE SCALE GENOMIC DNA]</scope>
    <source>
        <strain evidence="3 4">ATCC 14820</strain>
    </source>
</reference>
<proteinExistence type="predicted"/>
<feature type="region of interest" description="Disordered" evidence="1">
    <location>
        <begin position="56"/>
        <end position="81"/>
    </location>
</feature>
<evidence type="ECO:0000313" key="4">
    <source>
        <dbReference type="Proteomes" id="UP001279660"/>
    </source>
</evidence>
<evidence type="ECO:0008006" key="5">
    <source>
        <dbReference type="Google" id="ProtNLM"/>
    </source>
</evidence>
<dbReference type="Proteomes" id="UP001279660">
    <property type="component" value="Unassembled WGS sequence"/>
</dbReference>
<keyword evidence="2" id="KW-0732">Signal</keyword>
<evidence type="ECO:0000256" key="2">
    <source>
        <dbReference type="SAM" id="SignalP"/>
    </source>
</evidence>
<evidence type="ECO:0000313" key="3">
    <source>
        <dbReference type="EMBL" id="MDX5986134.1"/>
    </source>
</evidence>
<gene>
    <name evidence="3" type="ORF">SIL82_17895</name>
</gene>
<comment type="caution">
    <text evidence="3">The sequence shown here is derived from an EMBL/GenBank/DDBJ whole genome shotgun (WGS) entry which is preliminary data.</text>
</comment>
<protein>
    <recommendedName>
        <fullName evidence="5">Lipoprotein</fullName>
    </recommendedName>
</protein>
<dbReference type="RefSeq" id="WP_010406714.1">
    <property type="nucleotide sequence ID" value="NZ_JAWXXV010000001.1"/>
</dbReference>
<accession>A0ABU4PQA9</accession>